<dbReference type="Proteomes" id="UP000748308">
    <property type="component" value="Unassembled WGS sequence"/>
</dbReference>
<evidence type="ECO:0000313" key="1">
    <source>
        <dbReference type="EMBL" id="MBM3318280.1"/>
    </source>
</evidence>
<evidence type="ECO:0000313" key="2">
    <source>
        <dbReference type="Proteomes" id="UP000748308"/>
    </source>
</evidence>
<feature type="non-terminal residue" evidence="1">
    <location>
        <position position="1"/>
    </location>
</feature>
<dbReference type="InterPro" id="IPR011990">
    <property type="entry name" value="TPR-like_helical_dom_sf"/>
</dbReference>
<proteinExistence type="predicted"/>
<dbReference type="EMBL" id="VGIY01000311">
    <property type="protein sequence ID" value="MBM3318280.1"/>
    <property type="molecule type" value="Genomic_DNA"/>
</dbReference>
<evidence type="ECO:0008006" key="3">
    <source>
        <dbReference type="Google" id="ProtNLM"/>
    </source>
</evidence>
<name>A0A937XAK6_UNCEI</name>
<gene>
    <name evidence="1" type="ORF">FJY75_10570</name>
</gene>
<comment type="caution">
    <text evidence="1">The sequence shown here is derived from an EMBL/GenBank/DDBJ whole genome shotgun (WGS) entry which is preliminary data.</text>
</comment>
<dbReference type="Gene3D" id="1.25.40.10">
    <property type="entry name" value="Tetratricopeptide repeat domain"/>
    <property type="match status" value="1"/>
</dbReference>
<organism evidence="1 2">
    <name type="scientific">Eiseniibacteriota bacterium</name>
    <dbReference type="NCBI Taxonomy" id="2212470"/>
    <lineage>
        <taxon>Bacteria</taxon>
        <taxon>Candidatus Eiseniibacteriota</taxon>
    </lineage>
</organism>
<reference evidence="1" key="1">
    <citation type="submission" date="2019-03" db="EMBL/GenBank/DDBJ databases">
        <title>Lake Tanganyika Metagenome-Assembled Genomes (MAGs).</title>
        <authorList>
            <person name="Tran P."/>
        </authorList>
    </citation>
    <scope>NUCLEOTIDE SEQUENCE</scope>
    <source>
        <strain evidence="1">M_DeepCast_400m_m2_100</strain>
    </source>
</reference>
<protein>
    <recommendedName>
        <fullName evidence="3">Tetratricopeptide repeat protein</fullName>
    </recommendedName>
</protein>
<dbReference type="SUPFAM" id="SSF48452">
    <property type="entry name" value="TPR-like"/>
    <property type="match status" value="1"/>
</dbReference>
<sequence>AQLMIKQARHDDAEALLEQGRQLEPLHGGLWIARGDLAGLRGDHAAALAAYRKAEEIDPYRVALAARARIQQTEAKLAGRASPR</sequence>
<accession>A0A937XAK6</accession>
<dbReference type="AlphaFoldDB" id="A0A937XAK6"/>